<protein>
    <recommendedName>
        <fullName evidence="4">DUF2269 family protein</fullName>
    </recommendedName>
</protein>
<feature type="transmembrane region" description="Helical" evidence="1">
    <location>
        <begin position="161"/>
        <end position="181"/>
    </location>
</feature>
<feature type="transmembrane region" description="Helical" evidence="1">
    <location>
        <begin position="6"/>
        <end position="26"/>
    </location>
</feature>
<keyword evidence="1" id="KW-0812">Transmembrane</keyword>
<evidence type="ECO:0000256" key="1">
    <source>
        <dbReference type="SAM" id="Phobius"/>
    </source>
</evidence>
<sequence length="190" mass="21360">MSLYDFFKFLHILTVVFMAAPLYNLVVVNERARFGKAHLQVDQYFENLIRGNSIRCYIFQLTALATGLLLISLQGSLTPLFTNWILLVKFLLLLVLTLSLVHFSLQPQIDGLLAKAEGDALPQAIAAQIGPLRLRRKRLAATCLFLVITTVLLGLQVVSRFAASLTVILIVLAALFAWRVYRSRIPYGWV</sequence>
<evidence type="ECO:0008006" key="4">
    <source>
        <dbReference type="Google" id="ProtNLM"/>
    </source>
</evidence>
<comment type="caution">
    <text evidence="2">The sequence shown here is derived from an EMBL/GenBank/DDBJ whole genome shotgun (WGS) entry which is preliminary data.</text>
</comment>
<organism evidence="2 3">
    <name type="scientific">Tectimicrobiota bacterium</name>
    <dbReference type="NCBI Taxonomy" id="2528274"/>
    <lineage>
        <taxon>Bacteria</taxon>
        <taxon>Pseudomonadati</taxon>
        <taxon>Nitrospinota/Tectimicrobiota group</taxon>
        <taxon>Candidatus Tectimicrobiota</taxon>
    </lineage>
</organism>
<accession>A0A932LYJ2</accession>
<keyword evidence="1" id="KW-0472">Membrane</keyword>
<feature type="transmembrane region" description="Helical" evidence="1">
    <location>
        <begin position="139"/>
        <end position="155"/>
    </location>
</feature>
<feature type="transmembrane region" description="Helical" evidence="1">
    <location>
        <begin position="57"/>
        <end position="77"/>
    </location>
</feature>
<gene>
    <name evidence="2" type="ORF">HYY65_00095</name>
</gene>
<reference evidence="2" key="1">
    <citation type="submission" date="2020-07" db="EMBL/GenBank/DDBJ databases">
        <title>Huge and variable diversity of episymbiotic CPR bacteria and DPANN archaea in groundwater ecosystems.</title>
        <authorList>
            <person name="He C.Y."/>
            <person name="Keren R."/>
            <person name="Whittaker M."/>
            <person name="Farag I.F."/>
            <person name="Doudna J."/>
            <person name="Cate J.H.D."/>
            <person name="Banfield J.F."/>
        </authorList>
    </citation>
    <scope>NUCLEOTIDE SEQUENCE</scope>
    <source>
        <strain evidence="2">NC_groundwater_717_Ag_S-0.2um_59_8</strain>
    </source>
</reference>
<name>A0A932LYJ2_UNCTE</name>
<dbReference type="EMBL" id="JACPSX010000001">
    <property type="protein sequence ID" value="MBI3013477.1"/>
    <property type="molecule type" value="Genomic_DNA"/>
</dbReference>
<keyword evidence="1" id="KW-1133">Transmembrane helix</keyword>
<evidence type="ECO:0000313" key="3">
    <source>
        <dbReference type="Proteomes" id="UP000741360"/>
    </source>
</evidence>
<dbReference type="AlphaFoldDB" id="A0A932LYJ2"/>
<proteinExistence type="predicted"/>
<feature type="transmembrane region" description="Helical" evidence="1">
    <location>
        <begin position="83"/>
        <end position="105"/>
    </location>
</feature>
<dbReference type="Proteomes" id="UP000741360">
    <property type="component" value="Unassembled WGS sequence"/>
</dbReference>
<evidence type="ECO:0000313" key="2">
    <source>
        <dbReference type="EMBL" id="MBI3013477.1"/>
    </source>
</evidence>